<evidence type="ECO:0000256" key="5">
    <source>
        <dbReference type="ARBA" id="ARBA00022806"/>
    </source>
</evidence>
<dbReference type="GO" id="GO:0009378">
    <property type="term" value="F:four-way junction helicase activity"/>
    <property type="evidence" value="ECO:0007669"/>
    <property type="project" value="TreeGrafter"/>
</dbReference>
<reference evidence="17 18" key="1">
    <citation type="journal article" date="2023" name="Arcadia Sci">
        <title>De novo assembly of a long-read Amblyomma americanum tick genome.</title>
        <authorList>
            <person name="Chou S."/>
            <person name="Poskanzer K.E."/>
            <person name="Rollins M."/>
            <person name="Thuy-Boun P.S."/>
        </authorList>
    </citation>
    <scope>NUCLEOTIDE SEQUENCE [LARGE SCALE GENOMIC DNA]</scope>
    <source>
        <strain evidence="17">F_SG_1</strain>
        <tissue evidence="17">Salivary glands</tissue>
    </source>
</reference>
<keyword evidence="7" id="KW-0238">DNA-binding</keyword>
<keyword evidence="13" id="KW-0862">Zinc</keyword>
<evidence type="ECO:0000256" key="2">
    <source>
        <dbReference type="ARBA" id="ARBA00005446"/>
    </source>
</evidence>
<feature type="region of interest" description="Disordered" evidence="14">
    <location>
        <begin position="69"/>
        <end position="88"/>
    </location>
</feature>
<dbReference type="PANTHER" id="PTHR13710:SF108">
    <property type="entry name" value="ATP-DEPENDENT DNA HELICASE Q4"/>
    <property type="match status" value="1"/>
</dbReference>
<keyword evidence="6" id="KW-0067">ATP-binding</keyword>
<dbReference type="SMART" id="SM00487">
    <property type="entry name" value="DEXDc"/>
    <property type="match status" value="1"/>
</dbReference>
<comment type="caution">
    <text evidence="17">The sequence shown here is derived from an EMBL/GenBank/DDBJ whole genome shotgun (WGS) entry which is preliminary data.</text>
</comment>
<evidence type="ECO:0000259" key="16">
    <source>
        <dbReference type="PROSITE" id="PS51192"/>
    </source>
</evidence>
<dbReference type="AlphaFoldDB" id="A0AAQ4ERA0"/>
<dbReference type="PANTHER" id="PTHR13710">
    <property type="entry name" value="DNA HELICASE RECQ FAMILY MEMBER"/>
    <property type="match status" value="1"/>
</dbReference>
<dbReference type="Pfam" id="PF00098">
    <property type="entry name" value="zf-CCHC"/>
    <property type="match status" value="1"/>
</dbReference>
<keyword evidence="5" id="KW-0347">Helicase</keyword>
<feature type="region of interest" description="Disordered" evidence="14">
    <location>
        <begin position="123"/>
        <end position="173"/>
    </location>
</feature>
<protein>
    <recommendedName>
        <fullName evidence="11">DNA 3'-5' helicase</fullName>
        <ecNumber evidence="11">5.6.2.4</ecNumber>
    </recommendedName>
</protein>
<evidence type="ECO:0000313" key="17">
    <source>
        <dbReference type="EMBL" id="KAK8777053.1"/>
    </source>
</evidence>
<dbReference type="Pfam" id="PF00270">
    <property type="entry name" value="DEAD"/>
    <property type="match status" value="1"/>
</dbReference>
<keyword evidence="3" id="KW-0547">Nucleotide-binding</keyword>
<evidence type="ECO:0000256" key="6">
    <source>
        <dbReference type="ARBA" id="ARBA00022840"/>
    </source>
</evidence>
<evidence type="ECO:0000256" key="8">
    <source>
        <dbReference type="ARBA" id="ARBA00023235"/>
    </source>
</evidence>
<evidence type="ECO:0000256" key="11">
    <source>
        <dbReference type="ARBA" id="ARBA00034808"/>
    </source>
</evidence>
<dbReference type="GO" id="GO:0043138">
    <property type="term" value="F:3'-5' DNA helicase activity"/>
    <property type="evidence" value="ECO:0007669"/>
    <property type="project" value="UniProtKB-EC"/>
</dbReference>
<keyword evidence="13" id="KW-0863">Zinc-finger</keyword>
<evidence type="ECO:0000256" key="10">
    <source>
        <dbReference type="ARBA" id="ARBA00034617"/>
    </source>
</evidence>
<dbReference type="GO" id="GO:0005634">
    <property type="term" value="C:nucleus"/>
    <property type="evidence" value="ECO:0007669"/>
    <property type="project" value="UniProtKB-SubCell"/>
</dbReference>
<dbReference type="InterPro" id="IPR014001">
    <property type="entry name" value="Helicase_ATP-bd"/>
</dbReference>
<evidence type="ECO:0000256" key="3">
    <source>
        <dbReference type="ARBA" id="ARBA00022741"/>
    </source>
</evidence>
<dbReference type="Pfam" id="PF11719">
    <property type="entry name" value="Drc1-Sld2"/>
    <property type="match status" value="1"/>
</dbReference>
<dbReference type="EMBL" id="JARKHS020012263">
    <property type="protein sequence ID" value="KAK8777053.1"/>
    <property type="molecule type" value="Genomic_DNA"/>
</dbReference>
<comment type="catalytic activity">
    <reaction evidence="12">
        <text>ATP + H2O = ADP + phosphate + H(+)</text>
        <dbReference type="Rhea" id="RHEA:13065"/>
        <dbReference type="ChEBI" id="CHEBI:15377"/>
        <dbReference type="ChEBI" id="CHEBI:15378"/>
        <dbReference type="ChEBI" id="CHEBI:30616"/>
        <dbReference type="ChEBI" id="CHEBI:43474"/>
        <dbReference type="ChEBI" id="CHEBI:456216"/>
    </reaction>
</comment>
<dbReference type="CDD" id="cd22289">
    <property type="entry name" value="RecQL4_SLD2_NTD"/>
    <property type="match status" value="1"/>
</dbReference>
<evidence type="ECO:0000256" key="4">
    <source>
        <dbReference type="ARBA" id="ARBA00022801"/>
    </source>
</evidence>
<sequence>MNLNENVQQLKFIIKEWEKTFTAEHGRKPSADDIKNAPKNIAEAYTGYWKIKKKVPELKASVALDDGVWDSSLNKKRPPANENKKRPISSVYTSKIREKLLASFEVKSQPKEAFKSCGYRSKSLQDEPVCPKTEERREHFTSVSNEQQAKECTPTEQNITAAEDSAPTSPHKMASTSRTLYYKHSLDESWLSRNSIADDDEVFVSPPSSASHLPLTCRLSAYRGRFSEKGYVKAKVSMKNSSLNSSFSELIDDVFLKPMSPKTPAMEQPQTPVPSPQLSEIACEENSSCSCLVLPEAKTRNENNSNHHTQKLQHNFPHASKQETQVSKLDGCGDQPSQKVYEFEKEPVGELNSLKELAEEPHEKHNRKRRTRVDSTNSPTQSGDKQQKKAVKKPKVSNDSGCDEPRKRKKKCTKPSVTAQDAVLLDERPAVQPKKVGRPNVSRQARSKSLNENFVRINLKRKKFSRGHHKVNVRQLKFKQWKNKRNQTSWEGTTSTSDASKCFKCGEIGHWARSCPGSTSRLEVPCEPEVAHLPTLDEAAQMARGIKSLNRSESLTKLFCSENSYEQEDKVPAVVNESEFNLATHIKNSERTSVQPLLKADHGGKLPDTPKFVFEALYKMGFSDFRPGQEATIVRILSGLSTLLVSSTGSGKSLCYQLPAYLYAQKMECITLVVSPLISLMEDQVARLAPCLKAAFLHSAMPPAQRQQVLTQIQEGRVHFLLVSPESLVEGSSIVRELPPVAFACIDEAHCLSEWSHNFRPAYLQLYKVKKLLLSTDCLIAFWQKTFAFLLQCMPFCLFPLCVM</sequence>
<proteinExistence type="inferred from homology"/>
<dbReference type="InterPro" id="IPR036875">
    <property type="entry name" value="Znf_CCHC_sf"/>
</dbReference>
<evidence type="ECO:0000256" key="13">
    <source>
        <dbReference type="PROSITE-ProRule" id="PRU00047"/>
    </source>
</evidence>
<dbReference type="InterPro" id="IPR011545">
    <property type="entry name" value="DEAD/DEAH_box_helicase_dom"/>
</dbReference>
<organism evidence="17 18">
    <name type="scientific">Amblyomma americanum</name>
    <name type="common">Lone star tick</name>
    <dbReference type="NCBI Taxonomy" id="6943"/>
    <lineage>
        <taxon>Eukaryota</taxon>
        <taxon>Metazoa</taxon>
        <taxon>Ecdysozoa</taxon>
        <taxon>Arthropoda</taxon>
        <taxon>Chelicerata</taxon>
        <taxon>Arachnida</taxon>
        <taxon>Acari</taxon>
        <taxon>Parasitiformes</taxon>
        <taxon>Ixodida</taxon>
        <taxon>Ixodoidea</taxon>
        <taxon>Ixodidae</taxon>
        <taxon>Amblyomminae</taxon>
        <taxon>Amblyomma</taxon>
    </lineage>
</organism>
<dbReference type="PROSITE" id="PS50158">
    <property type="entry name" value="ZF_CCHC"/>
    <property type="match status" value="1"/>
</dbReference>
<gene>
    <name evidence="17" type="ORF">V5799_029600</name>
</gene>
<accession>A0AAQ4ERA0</accession>
<comment type="similarity">
    <text evidence="2">Belongs to the helicase family. RecQ subfamily.</text>
</comment>
<feature type="compositionally biased region" description="Polar residues" evidence="14">
    <location>
        <begin position="374"/>
        <end position="384"/>
    </location>
</feature>
<feature type="domain" description="Helicase ATP-binding" evidence="16">
    <location>
        <begin position="633"/>
        <end position="796"/>
    </location>
</feature>
<evidence type="ECO:0000256" key="14">
    <source>
        <dbReference type="SAM" id="MobiDB-lite"/>
    </source>
</evidence>
<evidence type="ECO:0000256" key="12">
    <source>
        <dbReference type="ARBA" id="ARBA00049360"/>
    </source>
</evidence>
<dbReference type="GO" id="GO:0005694">
    <property type="term" value="C:chromosome"/>
    <property type="evidence" value="ECO:0007669"/>
    <property type="project" value="TreeGrafter"/>
</dbReference>
<dbReference type="EC" id="5.6.2.4" evidence="11"/>
<dbReference type="GO" id="GO:0008270">
    <property type="term" value="F:zinc ion binding"/>
    <property type="evidence" value="ECO:0007669"/>
    <property type="project" value="UniProtKB-KW"/>
</dbReference>
<keyword evidence="8" id="KW-0413">Isomerase</keyword>
<evidence type="ECO:0000256" key="1">
    <source>
        <dbReference type="ARBA" id="ARBA00004123"/>
    </source>
</evidence>
<comment type="catalytic activity">
    <reaction evidence="10">
        <text>Couples ATP hydrolysis with the unwinding of duplex DNA by translocating in the 3'-5' direction.</text>
        <dbReference type="EC" id="5.6.2.4"/>
    </reaction>
</comment>
<dbReference type="FunFam" id="3.40.50.300:FF:000772">
    <property type="entry name" value="ATP-dependent DNA helicase Q4"/>
    <property type="match status" value="1"/>
</dbReference>
<dbReference type="GO" id="GO:0005737">
    <property type="term" value="C:cytoplasm"/>
    <property type="evidence" value="ECO:0007669"/>
    <property type="project" value="TreeGrafter"/>
</dbReference>
<dbReference type="Gene3D" id="4.10.60.10">
    <property type="entry name" value="Zinc finger, CCHC-type"/>
    <property type="match status" value="1"/>
</dbReference>
<dbReference type="SUPFAM" id="SSF57756">
    <property type="entry name" value="Retrovirus zinc finger-like domains"/>
    <property type="match status" value="1"/>
</dbReference>
<dbReference type="PROSITE" id="PS51192">
    <property type="entry name" value="HELICASE_ATP_BIND_1"/>
    <property type="match status" value="1"/>
</dbReference>
<evidence type="ECO:0000256" key="7">
    <source>
        <dbReference type="ARBA" id="ARBA00023125"/>
    </source>
</evidence>
<name>A0AAQ4ERA0_AMBAM</name>
<evidence type="ECO:0000259" key="15">
    <source>
        <dbReference type="PROSITE" id="PS50158"/>
    </source>
</evidence>
<dbReference type="Gene3D" id="3.40.50.300">
    <property type="entry name" value="P-loop containing nucleotide triphosphate hydrolases"/>
    <property type="match status" value="1"/>
</dbReference>
<dbReference type="Gene3D" id="1.10.10.1460">
    <property type="match status" value="1"/>
</dbReference>
<dbReference type="SUPFAM" id="SSF52540">
    <property type="entry name" value="P-loop containing nucleoside triphosphate hydrolases"/>
    <property type="match status" value="1"/>
</dbReference>
<dbReference type="GO" id="GO:0000724">
    <property type="term" value="P:double-strand break repair via homologous recombination"/>
    <property type="evidence" value="ECO:0007669"/>
    <property type="project" value="TreeGrafter"/>
</dbReference>
<keyword evidence="13" id="KW-0479">Metal-binding</keyword>
<dbReference type="SMART" id="SM00343">
    <property type="entry name" value="ZnF_C2HC"/>
    <property type="match status" value="1"/>
</dbReference>
<comment type="subcellular location">
    <subcellularLocation>
        <location evidence="1">Nucleus</location>
    </subcellularLocation>
</comment>
<keyword evidence="18" id="KW-1185">Reference proteome</keyword>
<dbReference type="GO" id="GO:0005524">
    <property type="term" value="F:ATP binding"/>
    <property type="evidence" value="ECO:0007669"/>
    <property type="project" value="UniProtKB-KW"/>
</dbReference>
<keyword evidence="4" id="KW-0378">Hydrolase</keyword>
<keyword evidence="9" id="KW-0539">Nucleus</keyword>
<dbReference type="InterPro" id="IPR001878">
    <property type="entry name" value="Znf_CCHC"/>
</dbReference>
<evidence type="ECO:0000256" key="9">
    <source>
        <dbReference type="ARBA" id="ARBA00023242"/>
    </source>
</evidence>
<dbReference type="Proteomes" id="UP001321473">
    <property type="component" value="Unassembled WGS sequence"/>
</dbReference>
<dbReference type="GO" id="GO:0016787">
    <property type="term" value="F:hydrolase activity"/>
    <property type="evidence" value="ECO:0007669"/>
    <property type="project" value="UniProtKB-KW"/>
</dbReference>
<dbReference type="InterPro" id="IPR021110">
    <property type="entry name" value="DNA_rep_checkpnt_protein"/>
</dbReference>
<dbReference type="GO" id="GO:0006260">
    <property type="term" value="P:DNA replication"/>
    <property type="evidence" value="ECO:0007669"/>
    <property type="project" value="InterPro"/>
</dbReference>
<feature type="region of interest" description="Disordered" evidence="14">
    <location>
        <begin position="301"/>
        <end position="447"/>
    </location>
</feature>
<feature type="domain" description="CCHC-type" evidence="15">
    <location>
        <begin position="501"/>
        <end position="516"/>
    </location>
</feature>
<dbReference type="GO" id="GO:0003677">
    <property type="term" value="F:DNA binding"/>
    <property type="evidence" value="ECO:0007669"/>
    <property type="project" value="UniProtKB-KW"/>
</dbReference>
<dbReference type="InterPro" id="IPR027417">
    <property type="entry name" value="P-loop_NTPase"/>
</dbReference>
<evidence type="ECO:0000313" key="18">
    <source>
        <dbReference type="Proteomes" id="UP001321473"/>
    </source>
</evidence>